<dbReference type="EMBL" id="CP015164">
    <property type="protein sequence ID" value="AOW47178.1"/>
    <property type="molecule type" value="Genomic_DNA"/>
</dbReference>
<proteinExistence type="predicted"/>
<sequence length="138" mass="15647">MTNTNWPDPTLPGYPSWPEYYGEHVLIERRTGNKVPGIWNSPYAEWILPNGSFKAKNAANYYIYSHCACLGPSPISPRMSEILASERERAAKAATEVRDTYYAQREEAKSDDERIYADERMRAAQECAEAIRNLGATP</sequence>
<reference evidence="2" key="1">
    <citation type="submission" date="2016-04" db="EMBL/GenBank/DDBJ databases">
        <authorList>
            <person name="Jeon C.O."/>
            <person name="Cho G.Y."/>
            <person name="Jeong H.I."/>
            <person name="Kim K.H."/>
        </authorList>
    </citation>
    <scope>NUCLEOTIDE SEQUENCE [LARGE SCALE GENOMIC DNA]</scope>
    <source>
        <strain evidence="2">LMG 1590</strain>
    </source>
</reference>
<accession>A0A1D8QXW4</accession>
<dbReference type="AlphaFoldDB" id="A0A1D8QXW4"/>
<name>A0A1D8QXW4_9PROT</name>
<evidence type="ECO:0000313" key="2">
    <source>
        <dbReference type="Proteomes" id="UP000175973"/>
    </source>
</evidence>
<dbReference type="Proteomes" id="UP000175973">
    <property type="component" value="Chromosome"/>
</dbReference>
<dbReference type="KEGG" id="aasc:A4S02_10800"/>
<evidence type="ECO:0000313" key="1">
    <source>
        <dbReference type="EMBL" id="AOW47178.1"/>
    </source>
</evidence>
<keyword evidence="2" id="KW-1185">Reference proteome</keyword>
<gene>
    <name evidence="1" type="ORF">A4S02_10800</name>
</gene>
<organism evidence="1 2">
    <name type="scientific">Acetobacter ascendens</name>
    <dbReference type="NCBI Taxonomy" id="481146"/>
    <lineage>
        <taxon>Bacteria</taxon>
        <taxon>Pseudomonadati</taxon>
        <taxon>Pseudomonadota</taxon>
        <taxon>Alphaproteobacteria</taxon>
        <taxon>Acetobacterales</taxon>
        <taxon>Acetobacteraceae</taxon>
        <taxon>Acetobacter</taxon>
    </lineage>
</organism>
<protein>
    <submittedName>
        <fullName evidence="1">Uncharacterized protein</fullName>
    </submittedName>
</protein>